<evidence type="ECO:0000256" key="12">
    <source>
        <dbReference type="SAM" id="SignalP"/>
    </source>
</evidence>
<evidence type="ECO:0000256" key="10">
    <source>
        <dbReference type="ARBA" id="ARBA00042972"/>
    </source>
</evidence>
<keyword evidence="3 11" id="KW-0812">Transmembrane</keyword>
<dbReference type="GO" id="GO:0006882">
    <property type="term" value="P:intracellular zinc ion homeostasis"/>
    <property type="evidence" value="ECO:0007669"/>
    <property type="project" value="TreeGrafter"/>
</dbReference>
<feature type="transmembrane region" description="Helical" evidence="11">
    <location>
        <begin position="152"/>
        <end position="169"/>
    </location>
</feature>
<evidence type="ECO:0000313" key="13">
    <source>
        <dbReference type="Ensembl" id="ENSAPEP00000023001.1"/>
    </source>
</evidence>
<evidence type="ECO:0000256" key="3">
    <source>
        <dbReference type="ARBA" id="ARBA00022692"/>
    </source>
</evidence>
<reference evidence="13 14" key="1">
    <citation type="submission" date="2018-03" db="EMBL/GenBank/DDBJ databases">
        <title>Finding Nemo's genes: A chromosome-scale reference assembly of the genome of the orange clownfish Amphiprion percula.</title>
        <authorList>
            <person name="Lehmann R."/>
        </authorList>
    </citation>
    <scope>NUCLEOTIDE SEQUENCE</scope>
</reference>
<evidence type="ECO:0000256" key="9">
    <source>
        <dbReference type="ARBA" id="ARBA00042542"/>
    </source>
</evidence>
<dbReference type="Ensembl" id="ENSAPET00000023611.1">
    <property type="protein sequence ID" value="ENSAPEP00000023001.1"/>
    <property type="gene ID" value="ENSAPEG00000016350.1"/>
</dbReference>
<keyword evidence="14" id="KW-1185">Reference proteome</keyword>
<keyword evidence="12" id="KW-0732">Signal</keyword>
<accession>A0A3P8TE92</accession>
<comment type="subcellular location">
    <subcellularLocation>
        <location evidence="1">Membrane</location>
        <topology evidence="1">Multi-pass membrane protein</topology>
    </subcellularLocation>
</comment>
<evidence type="ECO:0000313" key="14">
    <source>
        <dbReference type="Proteomes" id="UP000265080"/>
    </source>
</evidence>
<comment type="catalytic activity">
    <reaction evidence="7">
        <text>Zn(2+)(in) = Zn(2+)(out)</text>
        <dbReference type="Rhea" id="RHEA:29351"/>
        <dbReference type="ChEBI" id="CHEBI:29105"/>
    </reaction>
</comment>
<dbReference type="GeneTree" id="ENSGT00940000157349"/>
<dbReference type="GO" id="GO:0016020">
    <property type="term" value="C:membrane"/>
    <property type="evidence" value="ECO:0007669"/>
    <property type="project" value="UniProtKB-SubCell"/>
</dbReference>
<keyword evidence="4" id="KW-0862">Zinc</keyword>
<protein>
    <recommendedName>
        <fullName evidence="8">Zinc transporter ZIP13</fullName>
    </recommendedName>
    <alternativeName>
        <fullName evidence="9">Solute carrier family 39 member 13</fullName>
    </alternativeName>
    <alternativeName>
        <fullName evidence="10">Zrt- and Irt-like protein 13</fullName>
    </alternativeName>
</protein>
<dbReference type="GO" id="GO:0005385">
    <property type="term" value="F:zinc ion transmembrane transporter activity"/>
    <property type="evidence" value="ECO:0007669"/>
    <property type="project" value="TreeGrafter"/>
</dbReference>
<feature type="transmembrane region" description="Helical" evidence="11">
    <location>
        <begin position="276"/>
        <end position="297"/>
    </location>
</feature>
<name>A0A3P8TE92_AMPPE</name>
<dbReference type="PANTHER" id="PTHR16950:SF16">
    <property type="entry name" value="ZINC TRANSPORTER ZIP13"/>
    <property type="match status" value="1"/>
</dbReference>
<dbReference type="Proteomes" id="UP000265080">
    <property type="component" value="Chromosome 1"/>
</dbReference>
<evidence type="ECO:0000256" key="7">
    <source>
        <dbReference type="ARBA" id="ARBA00034634"/>
    </source>
</evidence>
<proteinExistence type="inferred from homology"/>
<comment type="similarity">
    <text evidence="2">Belongs to the ZIP transporter (TC 2.A.5) family.</text>
</comment>
<feature type="signal peptide" evidence="12">
    <location>
        <begin position="1"/>
        <end position="33"/>
    </location>
</feature>
<keyword evidence="4" id="KW-0813">Transport</keyword>
<dbReference type="AlphaFoldDB" id="A0A3P8TE92"/>
<feature type="transmembrane region" description="Helical" evidence="11">
    <location>
        <begin position="76"/>
        <end position="98"/>
    </location>
</feature>
<keyword evidence="4" id="KW-0864">Zinc transport</keyword>
<keyword evidence="4" id="KW-0406">Ion transport</keyword>
<reference evidence="13" key="2">
    <citation type="submission" date="2025-08" db="UniProtKB">
        <authorList>
            <consortium name="Ensembl"/>
        </authorList>
    </citation>
    <scope>IDENTIFICATION</scope>
</reference>
<dbReference type="Pfam" id="PF02535">
    <property type="entry name" value="Zip"/>
    <property type="match status" value="2"/>
</dbReference>
<evidence type="ECO:0000256" key="6">
    <source>
        <dbReference type="ARBA" id="ARBA00023136"/>
    </source>
</evidence>
<keyword evidence="5 11" id="KW-1133">Transmembrane helix</keyword>
<reference evidence="13" key="3">
    <citation type="submission" date="2025-09" db="UniProtKB">
        <authorList>
            <consortium name="Ensembl"/>
        </authorList>
    </citation>
    <scope>IDENTIFICATION</scope>
</reference>
<evidence type="ECO:0000256" key="11">
    <source>
        <dbReference type="SAM" id="Phobius"/>
    </source>
</evidence>
<evidence type="ECO:0000256" key="5">
    <source>
        <dbReference type="ARBA" id="ARBA00022989"/>
    </source>
</evidence>
<dbReference type="PANTHER" id="PTHR16950">
    <property type="entry name" value="ZINC TRANSPORTER SLC39A7 HISTIDINE-RICH MEMBRANE PROTEIN KE4"/>
    <property type="match status" value="1"/>
</dbReference>
<feature type="transmembrane region" description="Helical" evidence="11">
    <location>
        <begin position="118"/>
        <end position="140"/>
    </location>
</feature>
<evidence type="ECO:0000256" key="8">
    <source>
        <dbReference type="ARBA" id="ARBA00040592"/>
    </source>
</evidence>
<keyword evidence="6 11" id="KW-0472">Membrane</keyword>
<evidence type="ECO:0000256" key="1">
    <source>
        <dbReference type="ARBA" id="ARBA00004141"/>
    </source>
</evidence>
<feature type="chain" id="PRO_5018158108" description="Zinc transporter ZIP13" evidence="12">
    <location>
        <begin position="34"/>
        <end position="331"/>
    </location>
</feature>
<sequence length="331" mass="34866">MKGGSCRKPSWAVAALFIPVTLLMLTSRGGSSSQKMTQAAMAHATATAAGPGPSLTDDLPGLQAVADFLASEHTHVWLLSLVGSVAVGLSGVFPLLVIPIEAGAALKTEAGCQKLKQLLSFAIGGLLGDVFLHLLPEAWALSGSSAGKQNHYMTQGLWVIIGLLAFLLLEKMFPDQDSIEDPTSGYLNLLANCIDNFTHGLAVAGSFLVSKKVGFLTTLAILLHEIPHEVGDFAILLRAGFDRWSAARMQLSTALVGVLGACFALCTQSPKGSENVSSWILPFTSGGFLYIALVNVVPDLLEESSLRHSLLQILLIFCGVAIMALLSVIVD</sequence>
<feature type="transmembrane region" description="Helical" evidence="11">
    <location>
        <begin position="309"/>
        <end position="330"/>
    </location>
</feature>
<organism evidence="13 14">
    <name type="scientific">Amphiprion percula</name>
    <name type="common">Orange clownfish</name>
    <name type="synonym">Lutjanus percula</name>
    <dbReference type="NCBI Taxonomy" id="161767"/>
    <lineage>
        <taxon>Eukaryota</taxon>
        <taxon>Metazoa</taxon>
        <taxon>Chordata</taxon>
        <taxon>Craniata</taxon>
        <taxon>Vertebrata</taxon>
        <taxon>Euteleostomi</taxon>
        <taxon>Actinopterygii</taxon>
        <taxon>Neopterygii</taxon>
        <taxon>Teleostei</taxon>
        <taxon>Neoteleostei</taxon>
        <taxon>Acanthomorphata</taxon>
        <taxon>Ovalentaria</taxon>
        <taxon>Pomacentridae</taxon>
        <taxon>Amphiprion</taxon>
    </lineage>
</organism>
<evidence type="ECO:0000256" key="4">
    <source>
        <dbReference type="ARBA" id="ARBA00022906"/>
    </source>
</evidence>
<evidence type="ECO:0000256" key="2">
    <source>
        <dbReference type="ARBA" id="ARBA00006939"/>
    </source>
</evidence>
<dbReference type="InterPro" id="IPR003689">
    <property type="entry name" value="ZIP"/>
</dbReference>